<evidence type="ECO:0000256" key="1">
    <source>
        <dbReference type="SAM" id="Phobius"/>
    </source>
</evidence>
<reference evidence="2 3" key="1">
    <citation type="submission" date="2024-04" db="EMBL/GenBank/DDBJ databases">
        <title>Kosakonia calanthae sp. nov., a halophilic bacterium isolated from leaves of Calanthe tiplacata.</title>
        <authorList>
            <person name="Wu P."/>
        </authorList>
    </citation>
    <scope>NUCLEOTIDE SEQUENCE [LARGE SCALE GENOMIC DNA]</scope>
    <source>
        <strain evidence="2 3">BYX6</strain>
    </source>
</reference>
<keyword evidence="3" id="KW-1185">Reference proteome</keyword>
<accession>A0ABZ3B1A8</accession>
<dbReference type="Pfam" id="PF11045">
    <property type="entry name" value="YbjM"/>
    <property type="match status" value="1"/>
</dbReference>
<evidence type="ECO:0000313" key="2">
    <source>
        <dbReference type="EMBL" id="WZV96904.1"/>
    </source>
</evidence>
<proteinExistence type="predicted"/>
<dbReference type="EMBL" id="CP151800">
    <property type="protein sequence ID" value="WZV96904.1"/>
    <property type="molecule type" value="Genomic_DNA"/>
</dbReference>
<protein>
    <submittedName>
        <fullName evidence="2">Inner membrane protein YbjM</fullName>
    </submittedName>
</protein>
<organism evidence="2 3">
    <name type="scientific">Kosakonia calanthes</name>
    <dbReference type="NCBI Taxonomy" id="3139408"/>
    <lineage>
        <taxon>Bacteria</taxon>
        <taxon>Pseudomonadati</taxon>
        <taxon>Pseudomonadota</taxon>
        <taxon>Gammaproteobacteria</taxon>
        <taxon>Enterobacterales</taxon>
        <taxon>Enterobacteriaceae</taxon>
        <taxon>Kosakonia</taxon>
    </lineage>
</organism>
<feature type="transmembrane region" description="Helical" evidence="1">
    <location>
        <begin position="63"/>
        <end position="83"/>
    </location>
</feature>
<name>A0ABZ3B1A8_9ENTR</name>
<dbReference type="Proteomes" id="UP001466893">
    <property type="component" value="Chromosome"/>
</dbReference>
<feature type="transmembrane region" description="Helical" evidence="1">
    <location>
        <begin position="40"/>
        <end position="56"/>
    </location>
</feature>
<dbReference type="RefSeq" id="WP_342321362.1">
    <property type="nucleotide sequence ID" value="NZ_CP151800.1"/>
</dbReference>
<sequence>MKNRRSWVGVICCSLLFIAVCLFLVINMKDALPASGDPEFGLLLFVVPGVIAGLVARRRRAIVSVIGAALAAPICYLLIHLMLSPVRSFWQEVAWLFSAIFWCGMGGLCCWFVHKIAKQRKRA</sequence>
<feature type="transmembrane region" description="Helical" evidence="1">
    <location>
        <begin position="95"/>
        <end position="113"/>
    </location>
</feature>
<evidence type="ECO:0000313" key="3">
    <source>
        <dbReference type="Proteomes" id="UP001466893"/>
    </source>
</evidence>
<dbReference type="InterPro" id="IPR020368">
    <property type="entry name" value="Uncharacterised_YbjM"/>
</dbReference>
<keyword evidence="1" id="KW-1133">Transmembrane helix</keyword>
<keyword evidence="1" id="KW-0472">Membrane</keyword>
<feature type="transmembrane region" description="Helical" evidence="1">
    <location>
        <begin position="7"/>
        <end position="28"/>
    </location>
</feature>
<gene>
    <name evidence="2" type="ORF">AAEY27_14605</name>
</gene>
<keyword evidence="1" id="KW-0812">Transmembrane</keyword>